<keyword evidence="2" id="KW-0815">Transposition</keyword>
<proteinExistence type="inferred from homology"/>
<name>A0A0C6FSZ6_9HYPH</name>
<dbReference type="PATRIC" id="fig|270351.10.peg.7361"/>
<dbReference type="PROSITE" id="PS50531">
    <property type="entry name" value="HTH_IS21"/>
    <property type="match status" value="1"/>
</dbReference>
<gene>
    <name evidence="6" type="ORF">Maq22A_2p42245</name>
</gene>
<evidence type="ECO:0000259" key="5">
    <source>
        <dbReference type="PROSITE" id="PS50531"/>
    </source>
</evidence>
<sequence>MVGEEAALEIRVLHRHGKGIREIARATGLSRNTVRRYLRDEAAARYKGQPPRPGKLDPFRDYVVERLAAAAPERIPASVLLGELRERGYAGGYKMLKEFVASLAPAPAPQPVVRFETAPGEQMQVDWAVMRRGADRLSVFVAILELGWKSTRQHRKCG</sequence>
<organism evidence="6 7">
    <name type="scientific">Methylobacterium aquaticum</name>
    <dbReference type="NCBI Taxonomy" id="270351"/>
    <lineage>
        <taxon>Bacteria</taxon>
        <taxon>Pseudomonadati</taxon>
        <taxon>Pseudomonadota</taxon>
        <taxon>Alphaproteobacteria</taxon>
        <taxon>Hyphomicrobiales</taxon>
        <taxon>Methylobacteriaceae</taxon>
        <taxon>Methylobacterium</taxon>
    </lineage>
</organism>
<feature type="domain" description="HTH IS21-type" evidence="5">
    <location>
        <begin position="5"/>
        <end position="67"/>
    </location>
</feature>
<dbReference type="GO" id="GO:0003677">
    <property type="term" value="F:DNA binding"/>
    <property type="evidence" value="ECO:0007669"/>
    <property type="project" value="UniProtKB-KW"/>
</dbReference>
<reference evidence="7" key="2">
    <citation type="submission" date="2015-01" db="EMBL/GenBank/DDBJ databases">
        <title>Complete genome sequence of Methylobacterium aquaticum strain 22A.</title>
        <authorList>
            <person name="Tani A."/>
            <person name="Ogura Y."/>
            <person name="Hayashi T."/>
        </authorList>
    </citation>
    <scope>NUCLEOTIDE SEQUENCE [LARGE SCALE GENOMIC DNA]</scope>
    <source>
        <strain evidence="7">MA-22A</strain>
        <plasmid evidence="7">Plasmid pMaq22A_2p DNA</plasmid>
    </source>
</reference>
<dbReference type="PANTHER" id="PTHR35004:SF6">
    <property type="entry name" value="TRANSPOSASE"/>
    <property type="match status" value="1"/>
</dbReference>
<dbReference type="InterPro" id="IPR017894">
    <property type="entry name" value="HTH_IS21_transposase_type"/>
</dbReference>
<evidence type="ECO:0000256" key="1">
    <source>
        <dbReference type="ARBA" id="ARBA00009277"/>
    </source>
</evidence>
<evidence type="ECO:0000313" key="6">
    <source>
        <dbReference type="EMBL" id="BAQ50187.1"/>
    </source>
</evidence>
<evidence type="ECO:0000313" key="7">
    <source>
        <dbReference type="Proteomes" id="UP000061432"/>
    </source>
</evidence>
<dbReference type="KEGG" id="maqu:Maq22A_2p42245"/>
<reference evidence="6 7" key="1">
    <citation type="journal article" date="2015" name="Genome Announc.">
        <title>Complete Genome Sequence of Methylobacterium aquaticum Strain 22A, Isolated from Racomitrium japonicum Moss.</title>
        <authorList>
            <person name="Tani A."/>
            <person name="Ogura Y."/>
            <person name="Hayashi T."/>
            <person name="Kimbara K."/>
        </authorList>
    </citation>
    <scope>NUCLEOTIDE SEQUENCE [LARGE SCALE GENOMIC DNA]</scope>
    <source>
        <strain evidence="6 7">MA-22A</strain>
        <plasmid evidence="7">Plasmid pMaq22A_2p DNA</plasmid>
    </source>
</reference>
<dbReference type="InterPro" id="IPR006120">
    <property type="entry name" value="Resolvase_HTH_dom"/>
</dbReference>
<keyword evidence="3" id="KW-0238">DNA-binding</keyword>
<dbReference type="RefSeq" id="WP_082743047.1">
    <property type="nucleotide sequence ID" value="NZ_AP014706.1"/>
</dbReference>
<keyword evidence="6" id="KW-0614">Plasmid</keyword>
<dbReference type="Pfam" id="PF02796">
    <property type="entry name" value="HTH_7"/>
    <property type="match status" value="1"/>
</dbReference>
<comment type="similarity">
    <text evidence="1">Belongs to the transposase IS21/IS408/IS1162 family.</text>
</comment>
<evidence type="ECO:0000256" key="4">
    <source>
        <dbReference type="ARBA" id="ARBA00023172"/>
    </source>
</evidence>
<dbReference type="GO" id="GO:0032196">
    <property type="term" value="P:transposition"/>
    <property type="evidence" value="ECO:0007669"/>
    <property type="project" value="UniProtKB-KW"/>
</dbReference>
<dbReference type="EMBL" id="AP014706">
    <property type="protein sequence ID" value="BAQ50187.1"/>
    <property type="molecule type" value="Genomic_DNA"/>
</dbReference>
<keyword evidence="4" id="KW-0233">DNA recombination</keyword>
<dbReference type="PANTHER" id="PTHR35004">
    <property type="entry name" value="TRANSPOSASE RV3428C-RELATED"/>
    <property type="match status" value="1"/>
</dbReference>
<accession>A0A0C6FSZ6</accession>
<evidence type="ECO:0000256" key="3">
    <source>
        <dbReference type="ARBA" id="ARBA00023125"/>
    </source>
</evidence>
<geneLocation type="plasmid" evidence="7">
    <name>pMaq22A_2p DNA</name>
</geneLocation>
<evidence type="ECO:0000256" key="2">
    <source>
        <dbReference type="ARBA" id="ARBA00022578"/>
    </source>
</evidence>
<dbReference type="GO" id="GO:0000150">
    <property type="term" value="F:DNA strand exchange activity"/>
    <property type="evidence" value="ECO:0007669"/>
    <property type="project" value="InterPro"/>
</dbReference>
<dbReference type="AlphaFoldDB" id="A0A0C6FSZ6"/>
<dbReference type="Proteomes" id="UP000061432">
    <property type="component" value="Plasmid pMaq22A_2p"/>
</dbReference>
<protein>
    <submittedName>
        <fullName evidence="6">Integrase catalytic region</fullName>
    </submittedName>
</protein>
<dbReference type="Gene3D" id="1.10.10.60">
    <property type="entry name" value="Homeodomain-like"/>
    <property type="match status" value="1"/>
</dbReference>
<dbReference type="OrthoDB" id="2065409at2"/>